<keyword evidence="2" id="KW-0812">Transmembrane</keyword>
<keyword evidence="2" id="KW-0472">Membrane</keyword>
<dbReference type="InterPro" id="IPR000917">
    <property type="entry name" value="Sulfatase_N"/>
</dbReference>
<dbReference type="Pfam" id="PF00884">
    <property type="entry name" value="Sulfatase"/>
    <property type="match status" value="1"/>
</dbReference>
<dbReference type="Proteomes" id="UP000193450">
    <property type="component" value="Chromosome"/>
</dbReference>
<dbReference type="RefSeq" id="WP_169713939.1">
    <property type="nucleotide sequence ID" value="NZ_CP019343.1"/>
</dbReference>
<keyword evidence="5" id="KW-1185">Reference proteome</keyword>
<dbReference type="SUPFAM" id="SSF53649">
    <property type="entry name" value="Alkaline phosphatase-like"/>
    <property type="match status" value="1"/>
</dbReference>
<reference evidence="4 5" key="1">
    <citation type="submission" date="2016-11" db="EMBL/GenBank/DDBJ databases">
        <title>Trade-off between light-utilization and light-protection in marine flavobacteria.</title>
        <authorList>
            <person name="Kumagai Y."/>
        </authorList>
    </citation>
    <scope>NUCLEOTIDE SEQUENCE [LARGE SCALE GENOMIC DNA]</scope>
    <source>
        <strain evidence="4 5">NBRC 107125</strain>
    </source>
</reference>
<evidence type="ECO:0000259" key="3">
    <source>
        <dbReference type="Pfam" id="PF00884"/>
    </source>
</evidence>
<feature type="transmembrane region" description="Helical" evidence="2">
    <location>
        <begin position="72"/>
        <end position="92"/>
    </location>
</feature>
<evidence type="ECO:0000256" key="1">
    <source>
        <dbReference type="ARBA" id="ARBA00008779"/>
    </source>
</evidence>
<dbReference type="InterPro" id="IPR017850">
    <property type="entry name" value="Alkaline_phosphatase_core_sf"/>
</dbReference>
<feature type="transmembrane region" description="Helical" evidence="2">
    <location>
        <begin position="7"/>
        <end position="24"/>
    </location>
</feature>
<feature type="transmembrane region" description="Helical" evidence="2">
    <location>
        <begin position="104"/>
        <end position="122"/>
    </location>
</feature>
<accession>A0A1X9NIQ0</accession>
<organism evidence="4 5">
    <name type="scientific">Oceanicoccus sagamiensis</name>
    <dbReference type="NCBI Taxonomy" id="716816"/>
    <lineage>
        <taxon>Bacteria</taxon>
        <taxon>Pseudomonadati</taxon>
        <taxon>Pseudomonadota</taxon>
        <taxon>Gammaproteobacteria</taxon>
        <taxon>Cellvibrionales</taxon>
        <taxon>Spongiibacteraceae</taxon>
        <taxon>Oceanicoccus</taxon>
    </lineage>
</organism>
<proteinExistence type="inferred from homology"/>
<dbReference type="PANTHER" id="PTHR42693">
    <property type="entry name" value="ARYLSULFATASE FAMILY MEMBER"/>
    <property type="match status" value="1"/>
</dbReference>
<dbReference type="GO" id="GO:0004065">
    <property type="term" value="F:arylsulfatase activity"/>
    <property type="evidence" value="ECO:0007669"/>
    <property type="project" value="TreeGrafter"/>
</dbReference>
<sequence>MKSLFNDYWMFAALIGFSIWQPLLDVFSRSIEFFVAWRLSGYEIFALVFVSYFIVPAFFVALLCLTKKLNKGFGGFIEFVLVFVFSCLIFLVSLPNADVLALELKILCCLAFSAITVFFYVKKTVFKQFLTYAGLLSILFPAMFFVSLYMGDFFKSTNDAKSVVSELKGPSNHPPVVLIVLDELSLISLLDGKGRLDKVRYPNIGRFAKDGVWYINAQSAGVHTTESVPALLSSTLKHELTLPNIANYPDNLFTLLSADFELYVSETGTQLCPESDCQDDLVPFNRKIKGVAFDFGLTYLHLVLPERIKAKLPSINHQLNDFGAFMTLDGRDVIGQRLNKHGDFIEKVRSRKGVATPFFYSHLLLPHYPWVLLPSGKQHTKKFKIEGLINEKWTGDSWQVTQGYQQHLLQTVFVDTLFGEIVSTLKEEGLYENSLIILTSDHGVGFSPGGYRRLSRKVYESLNSPVAKENFLSVPLIIKYPHSNKGEISYREASTLDILPTIADVVGKEIPFDVQGVSLLRPLKAKAENNMFPFVDSLPLKKKIALFGEGDIGNIFKVGDRFDVIGKKLTGSEKDSDLTGKVVISNLPDFNRVDKSSDFIPAKIEGQVLVEQDRRLFLALAVNDIVCAVSRVKLKLGEVANFSFLTQENCFIDGNNTLKVLEIINEKSPLQMVFDSRTTEEAARVQRSIFLKDGSVLRESREMLDGRVDHVSYDEEKGSLVVWGWAADIVSGETADYVLYRVGKKLFFGSQVDGERSGLAKHYKKDGLRYAGYGFSIPSHLVAGKEFEILWVSKEGKYGPLSLHKFNNISLDIEQKLSDKELPDVDEFGVMQQGFY</sequence>
<dbReference type="PANTHER" id="PTHR42693:SF33">
    <property type="entry name" value="ARYLSULFATASE"/>
    <property type="match status" value="1"/>
</dbReference>
<evidence type="ECO:0000256" key="2">
    <source>
        <dbReference type="SAM" id="Phobius"/>
    </source>
</evidence>
<keyword evidence="2" id="KW-1133">Transmembrane helix</keyword>
<dbReference type="InterPro" id="IPR050738">
    <property type="entry name" value="Sulfatase"/>
</dbReference>
<name>A0A1X9NIQ0_9GAMM</name>
<comment type="similarity">
    <text evidence="1">Belongs to the sulfatase family.</text>
</comment>
<feature type="transmembrane region" description="Helical" evidence="2">
    <location>
        <begin position="129"/>
        <end position="150"/>
    </location>
</feature>
<evidence type="ECO:0000313" key="5">
    <source>
        <dbReference type="Proteomes" id="UP000193450"/>
    </source>
</evidence>
<gene>
    <name evidence="4" type="ORF">BST96_06885</name>
</gene>
<dbReference type="STRING" id="716816.BST96_06885"/>
<evidence type="ECO:0000313" key="4">
    <source>
        <dbReference type="EMBL" id="ARN73863.1"/>
    </source>
</evidence>
<feature type="domain" description="Sulfatase N-terminal" evidence="3">
    <location>
        <begin position="358"/>
        <end position="507"/>
    </location>
</feature>
<protein>
    <recommendedName>
        <fullName evidence="3">Sulfatase N-terminal domain-containing protein</fullName>
    </recommendedName>
</protein>
<dbReference type="AlphaFoldDB" id="A0A1X9NIQ0"/>
<dbReference type="Gene3D" id="3.40.720.10">
    <property type="entry name" value="Alkaline Phosphatase, subunit A"/>
    <property type="match status" value="2"/>
</dbReference>
<dbReference type="KEGG" id="osg:BST96_06885"/>
<feature type="transmembrane region" description="Helical" evidence="2">
    <location>
        <begin position="44"/>
        <end position="65"/>
    </location>
</feature>
<dbReference type="EMBL" id="CP019343">
    <property type="protein sequence ID" value="ARN73863.1"/>
    <property type="molecule type" value="Genomic_DNA"/>
</dbReference>